<evidence type="ECO:0000313" key="2">
    <source>
        <dbReference type="Proteomes" id="UP000319349"/>
    </source>
</evidence>
<dbReference type="EMBL" id="CP038228">
    <property type="protein sequence ID" value="QDI03435.1"/>
    <property type="molecule type" value="Genomic_DNA"/>
</dbReference>
<dbReference type="AlphaFoldDB" id="A0A514EBV8"/>
<reference evidence="1 2" key="1">
    <citation type="submission" date="2019-03" db="EMBL/GenBank/DDBJ databases">
        <title>Tal1 in Xanthomonas translucens pv. cerealis Contributes to Virulence in Bacterial Leaf Streak of Wheat.</title>
        <authorList>
            <person name="Shah S.M.A."/>
            <person name="Haq F."/>
            <person name="Ma W."/>
            <person name="Xu X."/>
            <person name="Wang S."/>
            <person name="Xu Z."/>
            <person name="Zou L."/>
            <person name="Zhu B."/>
            <person name="Chen G."/>
        </authorList>
    </citation>
    <scope>NUCLEOTIDE SEQUENCE [LARGE SCALE GENOMIC DNA]</scope>
    <source>
        <strain evidence="1 2">01</strain>
    </source>
</reference>
<name>A0A514EBV8_9XANT</name>
<keyword evidence="2" id="KW-1185">Reference proteome</keyword>
<dbReference type="Proteomes" id="UP000319349">
    <property type="component" value="Chromosome"/>
</dbReference>
<proteinExistence type="predicted"/>
<organism evidence="1 2">
    <name type="scientific">Xanthomonas cerealis pv. cerealis</name>
    <dbReference type="NCBI Taxonomy" id="152263"/>
    <lineage>
        <taxon>Bacteria</taxon>
        <taxon>Pseudomonadati</taxon>
        <taxon>Pseudomonadota</taxon>
        <taxon>Gammaproteobacteria</taxon>
        <taxon>Lysobacterales</taxon>
        <taxon>Lysobacteraceae</taxon>
        <taxon>Xanthomonas</taxon>
        <taxon>Xanthomonas translucens group</taxon>
        <taxon>Xanthomonas cerealis</taxon>
    </lineage>
</organism>
<sequence length="86" mass="9806">MGYASLETYIRRRGRWLAAKQVAGEIAEDDYCFVPDALWHRPLLLDVFLIRIAPMGREFWAKSPPIDQTAAPNATPIEILKSCARF</sequence>
<dbReference type="RefSeq" id="WP_142742097.1">
    <property type="nucleotide sequence ID" value="NZ_CP038228.1"/>
</dbReference>
<evidence type="ECO:0000313" key="1">
    <source>
        <dbReference type="EMBL" id="QDI03435.1"/>
    </source>
</evidence>
<accession>A0A514EBV8</accession>
<protein>
    <submittedName>
        <fullName evidence="1">Uncharacterized protein</fullName>
    </submittedName>
</protein>
<gene>
    <name evidence="1" type="ORF">E4A48_06770</name>
</gene>